<evidence type="ECO:0000313" key="1">
    <source>
        <dbReference type="EMBL" id="CAF1536680.1"/>
    </source>
</evidence>
<reference evidence="1" key="1">
    <citation type="submission" date="2021-02" db="EMBL/GenBank/DDBJ databases">
        <authorList>
            <person name="Nowell W R."/>
        </authorList>
    </citation>
    <scope>NUCLEOTIDE SEQUENCE</scope>
</reference>
<dbReference type="Gene3D" id="1.10.10.10">
    <property type="entry name" value="Winged helix-like DNA-binding domain superfamily/Winged helix DNA-binding domain"/>
    <property type="match status" value="1"/>
</dbReference>
<dbReference type="Proteomes" id="UP000663852">
    <property type="component" value="Unassembled WGS sequence"/>
</dbReference>
<sequence length="94" mass="10493">CPITKSQNLSYAYCSVIIGEAICDVEGEDRPRSGRPTILDEEDLQAALDLEPSSNTLELAEELGVDQKTVCNYLKQLDFVHKKPRQDSHELTEA</sequence>
<accession>A0A815VYS2</accession>
<dbReference type="EMBL" id="CAJNOJ010000975">
    <property type="protein sequence ID" value="CAF1536680.1"/>
    <property type="molecule type" value="Genomic_DNA"/>
</dbReference>
<organism evidence="1 2">
    <name type="scientific">Adineta ricciae</name>
    <name type="common">Rotifer</name>
    <dbReference type="NCBI Taxonomy" id="249248"/>
    <lineage>
        <taxon>Eukaryota</taxon>
        <taxon>Metazoa</taxon>
        <taxon>Spiralia</taxon>
        <taxon>Gnathifera</taxon>
        <taxon>Rotifera</taxon>
        <taxon>Eurotatoria</taxon>
        <taxon>Bdelloidea</taxon>
        <taxon>Adinetida</taxon>
        <taxon>Adinetidae</taxon>
        <taxon>Adineta</taxon>
    </lineage>
</organism>
<evidence type="ECO:0000313" key="2">
    <source>
        <dbReference type="Proteomes" id="UP000663852"/>
    </source>
</evidence>
<name>A0A815VYS2_ADIRI</name>
<dbReference type="AlphaFoldDB" id="A0A815VYS2"/>
<protein>
    <submittedName>
        <fullName evidence="1">Uncharacterized protein</fullName>
    </submittedName>
</protein>
<proteinExistence type="predicted"/>
<dbReference type="InterPro" id="IPR036388">
    <property type="entry name" value="WH-like_DNA-bd_sf"/>
</dbReference>
<gene>
    <name evidence="1" type="ORF">EDS130_LOCUS45002</name>
</gene>
<feature type="non-terminal residue" evidence="1">
    <location>
        <position position="1"/>
    </location>
</feature>
<comment type="caution">
    <text evidence="1">The sequence shown here is derived from an EMBL/GenBank/DDBJ whole genome shotgun (WGS) entry which is preliminary data.</text>
</comment>